<reference evidence="1 2" key="1">
    <citation type="submission" date="2016-07" db="EMBL/GenBank/DDBJ databases">
        <title>Multi-omics approach to identify versatile polysaccharide utilization systems of a marine flavobacterium Gramella flava.</title>
        <authorList>
            <person name="Tang K."/>
        </authorList>
    </citation>
    <scope>NUCLEOTIDE SEQUENCE [LARGE SCALE GENOMIC DNA]</scope>
    <source>
        <strain evidence="1 2">JLT2011</strain>
    </source>
</reference>
<dbReference type="KEGG" id="gfl:GRFL_0857"/>
<dbReference type="RefSeq" id="WP_086047653.1">
    <property type="nucleotide sequence ID" value="NZ_CP016359.1"/>
</dbReference>
<keyword evidence="2" id="KW-1185">Reference proteome</keyword>
<dbReference type="InterPro" id="IPR013830">
    <property type="entry name" value="SGNH_hydro"/>
</dbReference>
<evidence type="ECO:0000313" key="1">
    <source>
        <dbReference type="EMBL" id="APU67581.1"/>
    </source>
</evidence>
<gene>
    <name evidence="1" type="ORF">GRFL_0857</name>
</gene>
<dbReference type="InterPro" id="IPR051532">
    <property type="entry name" value="Ester_Hydrolysis_Enzymes"/>
</dbReference>
<evidence type="ECO:0000313" key="2">
    <source>
        <dbReference type="Proteomes" id="UP000186230"/>
    </source>
</evidence>
<dbReference type="EMBL" id="CP016359">
    <property type="protein sequence ID" value="APU67581.1"/>
    <property type="molecule type" value="Genomic_DNA"/>
</dbReference>
<proteinExistence type="predicted"/>
<accession>A0A1L7I1X6</accession>
<dbReference type="InterPro" id="IPR036514">
    <property type="entry name" value="SGNH_hydro_sf"/>
</dbReference>
<dbReference type="STRING" id="1229726.GRFL_0857"/>
<protein>
    <submittedName>
        <fullName evidence="1">Platelet activating factor, putative</fullName>
    </submittedName>
</protein>
<dbReference type="OrthoDB" id="9790057at2"/>
<dbReference type="PANTHER" id="PTHR30383">
    <property type="entry name" value="THIOESTERASE 1/PROTEASE 1/LYSOPHOSPHOLIPASE L1"/>
    <property type="match status" value="1"/>
</dbReference>
<dbReference type="SUPFAM" id="SSF52266">
    <property type="entry name" value="SGNH hydrolase"/>
    <property type="match status" value="1"/>
</dbReference>
<sequence length="227" mass="26565">MMKRYVFLVVILTVTVGMAQNEIDTTYRPKTYPVQVRQFRTYPNDTSDIIFLGNSITARAHWNELLQIPKARNRGISGDTTFGILERLDEVTEGHPAKVFLLIGINDISRNFPDEIILQNYRKIIHRIQKESPETKIYIETILPVNALFEVYERHYHKDEHIIHINKELKKLARQTSVTLINIYPEFLDAQGRLDPDYTDEGLHLNENGYLKWADILKPYLVNIDKK</sequence>
<dbReference type="Gene3D" id="3.40.50.1110">
    <property type="entry name" value="SGNH hydrolase"/>
    <property type="match status" value="1"/>
</dbReference>
<dbReference type="Proteomes" id="UP000186230">
    <property type="component" value="Chromosome"/>
</dbReference>
<dbReference type="PANTHER" id="PTHR30383:SF5">
    <property type="entry name" value="SGNH HYDROLASE-TYPE ESTERASE DOMAIN-CONTAINING PROTEIN"/>
    <property type="match status" value="1"/>
</dbReference>
<name>A0A1L7I1X6_9FLAO</name>
<dbReference type="AlphaFoldDB" id="A0A1L7I1X6"/>
<dbReference type="Pfam" id="PF13472">
    <property type="entry name" value="Lipase_GDSL_2"/>
    <property type="match status" value="1"/>
</dbReference>
<organism evidence="1 2">
    <name type="scientific">Christiangramia flava JLT2011</name>
    <dbReference type="NCBI Taxonomy" id="1229726"/>
    <lineage>
        <taxon>Bacteria</taxon>
        <taxon>Pseudomonadati</taxon>
        <taxon>Bacteroidota</taxon>
        <taxon>Flavobacteriia</taxon>
        <taxon>Flavobacteriales</taxon>
        <taxon>Flavobacteriaceae</taxon>
        <taxon>Christiangramia</taxon>
    </lineage>
</organism>
<dbReference type="GO" id="GO:0004622">
    <property type="term" value="F:phosphatidylcholine lysophospholipase activity"/>
    <property type="evidence" value="ECO:0007669"/>
    <property type="project" value="TreeGrafter"/>
</dbReference>